<dbReference type="Pfam" id="PF06337">
    <property type="entry name" value="DUSP"/>
    <property type="match status" value="1"/>
</dbReference>
<evidence type="ECO:0000256" key="1">
    <source>
        <dbReference type="SAM" id="MobiDB-lite"/>
    </source>
</evidence>
<protein>
    <recommendedName>
        <fullName evidence="2">DUSP domain-containing protein</fullName>
    </recommendedName>
</protein>
<evidence type="ECO:0000259" key="2">
    <source>
        <dbReference type="PROSITE" id="PS51283"/>
    </source>
</evidence>
<dbReference type="SMART" id="SM00695">
    <property type="entry name" value="DUSP"/>
    <property type="match status" value="1"/>
</dbReference>
<feature type="region of interest" description="Disordered" evidence="1">
    <location>
        <begin position="1"/>
        <end position="44"/>
    </location>
</feature>
<dbReference type="AlphaFoldDB" id="A0A6U6UH75"/>
<dbReference type="InterPro" id="IPR035927">
    <property type="entry name" value="DUSP-like_sf"/>
</dbReference>
<evidence type="ECO:0000313" key="3">
    <source>
        <dbReference type="EMBL" id="CAD9638204.1"/>
    </source>
</evidence>
<proteinExistence type="predicted"/>
<dbReference type="PANTHER" id="PTHR23084:SF263">
    <property type="entry name" value="MORN REPEAT-CONTAINING PROTEIN 1"/>
    <property type="match status" value="1"/>
</dbReference>
<dbReference type="EMBL" id="HBGW01088494">
    <property type="protein sequence ID" value="CAD9638204.1"/>
    <property type="molecule type" value="Transcribed_RNA"/>
</dbReference>
<dbReference type="GO" id="GO:0004843">
    <property type="term" value="F:cysteine-type deubiquitinase activity"/>
    <property type="evidence" value="ECO:0007669"/>
    <property type="project" value="InterPro"/>
</dbReference>
<dbReference type="PROSITE" id="PS51283">
    <property type="entry name" value="DUSP"/>
    <property type="match status" value="1"/>
</dbReference>
<organism evidence="3">
    <name type="scientific">Zooxanthella nutricula</name>
    <dbReference type="NCBI Taxonomy" id="1333877"/>
    <lineage>
        <taxon>Eukaryota</taxon>
        <taxon>Sar</taxon>
        <taxon>Alveolata</taxon>
        <taxon>Dinophyceae</taxon>
        <taxon>Peridiniales</taxon>
        <taxon>Peridiniales incertae sedis</taxon>
        <taxon>Zooxanthella</taxon>
    </lineage>
</organism>
<name>A0A6U6UH75_9DINO</name>
<dbReference type="Gene3D" id="3.30.2230.10">
    <property type="entry name" value="DUSP-like"/>
    <property type="match status" value="1"/>
</dbReference>
<sequence length="353" mass="38949">MILAGDQHVPRVVGDPRAAKASKPSALRAPSIHQGDPGLFEGDARPDRFAKLPLSDEEIAEYSRIKCCVCGGYVLPEEVAEHSKLCVLEPVANLQLQLDKWFIASANLTRDEQRQLVELRRTEELILLEDLEARLADRMPQLWWMGGRFGYLISSRWLREWRSFVGLGRPMGLTRDRPPSPINNLALFDLGGTLRAGLEEGLQRDYYVVDQPIWDMFVQVYGGGPAILRYSPQGTAPIASDQEAVFEGEWRDMRPDTGHGRVFDASTGFGFDGELQGGFLWNCVGKGLLQSGSHFEGVVVEGLPDGKGREVCPDGTVLEGDFAQGCLHGSGRVTDPHGGVEEGEWEYGELLGI</sequence>
<dbReference type="Gene3D" id="2.20.110.10">
    <property type="entry name" value="Histone H3 K4-specific methyltransferase SET7/9 N-terminal domain"/>
    <property type="match status" value="1"/>
</dbReference>
<dbReference type="PANTHER" id="PTHR23084">
    <property type="entry name" value="PHOSPHATIDYLINOSITOL-4-PHOSPHATE 5-KINASE RELATED"/>
    <property type="match status" value="1"/>
</dbReference>
<reference evidence="3" key="1">
    <citation type="submission" date="2021-01" db="EMBL/GenBank/DDBJ databases">
        <authorList>
            <person name="Corre E."/>
            <person name="Pelletier E."/>
            <person name="Niang G."/>
            <person name="Scheremetjew M."/>
            <person name="Finn R."/>
            <person name="Kale V."/>
            <person name="Holt S."/>
            <person name="Cochrane G."/>
            <person name="Meng A."/>
            <person name="Brown T."/>
            <person name="Cohen L."/>
        </authorList>
    </citation>
    <scope>NUCLEOTIDE SEQUENCE</scope>
    <source>
        <strain evidence="3">RCC3387</strain>
    </source>
</reference>
<dbReference type="SUPFAM" id="SSF143791">
    <property type="entry name" value="DUSP-like"/>
    <property type="match status" value="1"/>
</dbReference>
<dbReference type="InterPro" id="IPR006615">
    <property type="entry name" value="Pept_C19_DUSP"/>
</dbReference>
<gene>
    <name evidence="3" type="ORF">BRAN1462_LOCUS56026</name>
</gene>
<dbReference type="SUPFAM" id="SSF82185">
    <property type="entry name" value="Histone H3 K4-specific methyltransferase SET7/9 N-terminal domain"/>
    <property type="match status" value="1"/>
</dbReference>
<feature type="domain" description="DUSP" evidence="2">
    <location>
        <begin position="119"/>
        <end position="232"/>
    </location>
</feature>
<accession>A0A6U6UH75</accession>